<dbReference type="Pfam" id="PF03321">
    <property type="entry name" value="GH3"/>
    <property type="match status" value="1"/>
</dbReference>
<dbReference type="Pfam" id="PF23571">
    <property type="entry name" value="GH3_M"/>
    <property type="match status" value="1"/>
</dbReference>
<dbReference type="AlphaFoldDB" id="A0A0C2ZA44"/>
<dbReference type="GO" id="GO:0016881">
    <property type="term" value="F:acid-amino acid ligase activity"/>
    <property type="evidence" value="ECO:0007669"/>
    <property type="project" value="TreeGrafter"/>
</dbReference>
<evidence type="ECO:0000313" key="3">
    <source>
        <dbReference type="EMBL" id="KIM58743.1"/>
    </source>
</evidence>
<dbReference type="EMBL" id="KN822082">
    <property type="protein sequence ID" value="KIM58743.1"/>
    <property type="molecule type" value="Genomic_DNA"/>
</dbReference>
<reference evidence="4" key="2">
    <citation type="submission" date="2015-01" db="EMBL/GenBank/DDBJ databases">
        <title>Evolutionary Origins and Diversification of the Mycorrhizal Mutualists.</title>
        <authorList>
            <consortium name="DOE Joint Genome Institute"/>
            <consortium name="Mycorrhizal Genomics Consortium"/>
            <person name="Kohler A."/>
            <person name="Kuo A."/>
            <person name="Nagy L.G."/>
            <person name="Floudas D."/>
            <person name="Copeland A."/>
            <person name="Barry K.W."/>
            <person name="Cichocki N."/>
            <person name="Veneault-Fourrey C."/>
            <person name="LaButti K."/>
            <person name="Lindquist E.A."/>
            <person name="Lipzen A."/>
            <person name="Lundell T."/>
            <person name="Morin E."/>
            <person name="Murat C."/>
            <person name="Riley R."/>
            <person name="Ohm R."/>
            <person name="Sun H."/>
            <person name="Tunlid A."/>
            <person name="Henrissat B."/>
            <person name="Grigoriev I.V."/>
            <person name="Hibbett D.S."/>
            <person name="Martin F."/>
        </authorList>
    </citation>
    <scope>NUCLEOTIDE SEQUENCE [LARGE SCALE GENOMIC DNA]</scope>
    <source>
        <strain evidence="4">Foug A</strain>
    </source>
</reference>
<accession>A0A0C2ZA44</accession>
<organism evidence="3 4">
    <name type="scientific">Scleroderma citrinum Foug A</name>
    <dbReference type="NCBI Taxonomy" id="1036808"/>
    <lineage>
        <taxon>Eukaryota</taxon>
        <taxon>Fungi</taxon>
        <taxon>Dikarya</taxon>
        <taxon>Basidiomycota</taxon>
        <taxon>Agaricomycotina</taxon>
        <taxon>Agaricomycetes</taxon>
        <taxon>Agaricomycetidae</taxon>
        <taxon>Boletales</taxon>
        <taxon>Sclerodermatineae</taxon>
        <taxon>Sclerodermataceae</taxon>
        <taxon>Scleroderma</taxon>
    </lineage>
</organism>
<dbReference type="HOGENOM" id="CLU_062473_0_0_1"/>
<protein>
    <recommendedName>
        <fullName evidence="5">AMP-dependent synthetase/ligase domain-containing protein</fullName>
    </recommendedName>
</protein>
<evidence type="ECO:0000259" key="1">
    <source>
        <dbReference type="Pfam" id="PF23571"/>
    </source>
</evidence>
<dbReference type="GO" id="GO:0005737">
    <property type="term" value="C:cytoplasm"/>
    <property type="evidence" value="ECO:0007669"/>
    <property type="project" value="TreeGrafter"/>
</dbReference>
<dbReference type="InParanoid" id="A0A0C2ZA44"/>
<proteinExistence type="predicted"/>
<dbReference type="PANTHER" id="PTHR31901:SF9">
    <property type="entry name" value="GH3 DOMAIN-CONTAINING PROTEIN"/>
    <property type="match status" value="1"/>
</dbReference>
<dbReference type="Proteomes" id="UP000053989">
    <property type="component" value="Unassembled WGS sequence"/>
</dbReference>
<gene>
    <name evidence="3" type="ORF">SCLCIDRAFT_1063440</name>
</gene>
<keyword evidence="4" id="KW-1185">Reference proteome</keyword>
<dbReference type="InterPro" id="IPR055377">
    <property type="entry name" value="GH3_M"/>
</dbReference>
<feature type="domain" description="GH3 middle" evidence="1">
    <location>
        <begin position="153"/>
        <end position="219"/>
    </location>
</feature>
<dbReference type="Pfam" id="PF23572">
    <property type="entry name" value="GH3_C"/>
    <property type="match status" value="1"/>
</dbReference>
<evidence type="ECO:0008006" key="5">
    <source>
        <dbReference type="Google" id="ProtNLM"/>
    </source>
</evidence>
<reference evidence="3 4" key="1">
    <citation type="submission" date="2014-04" db="EMBL/GenBank/DDBJ databases">
        <authorList>
            <consortium name="DOE Joint Genome Institute"/>
            <person name="Kuo A."/>
            <person name="Kohler A."/>
            <person name="Nagy L.G."/>
            <person name="Floudas D."/>
            <person name="Copeland A."/>
            <person name="Barry K.W."/>
            <person name="Cichocki N."/>
            <person name="Veneault-Fourrey C."/>
            <person name="LaButti K."/>
            <person name="Lindquist E.A."/>
            <person name="Lipzen A."/>
            <person name="Lundell T."/>
            <person name="Morin E."/>
            <person name="Murat C."/>
            <person name="Sun H."/>
            <person name="Tunlid A."/>
            <person name="Henrissat B."/>
            <person name="Grigoriev I.V."/>
            <person name="Hibbett D.S."/>
            <person name="Martin F."/>
            <person name="Nordberg H.P."/>
            <person name="Cantor M.N."/>
            <person name="Hua S.X."/>
        </authorList>
    </citation>
    <scope>NUCLEOTIDE SEQUENCE [LARGE SCALE GENOMIC DNA]</scope>
    <source>
        <strain evidence="3 4">Foug A</strain>
    </source>
</reference>
<dbReference type="InterPro" id="IPR004993">
    <property type="entry name" value="GH3"/>
</dbReference>
<dbReference type="OrthoDB" id="10004661at2759"/>
<evidence type="ECO:0000313" key="4">
    <source>
        <dbReference type="Proteomes" id="UP000053989"/>
    </source>
</evidence>
<dbReference type="InterPro" id="IPR055378">
    <property type="entry name" value="GH3_C"/>
</dbReference>
<evidence type="ECO:0000259" key="2">
    <source>
        <dbReference type="Pfam" id="PF23572"/>
    </source>
</evidence>
<name>A0A0C2ZA44_9AGAM</name>
<dbReference type="PANTHER" id="PTHR31901">
    <property type="entry name" value="GH3 DOMAIN-CONTAINING PROTEIN"/>
    <property type="match status" value="1"/>
</dbReference>
<sequence length="368" mass="41952">MLMHTLFALAEREVEMISGHFSTAILDMIQYMKEEWDILVVCIGSGTLPDWEGIDHVREYLEPHFPPRPERAAELYAIGKATEQPGWLVEVWPMLRTVFTVGSGVFATAIPKIKHYTGPDVQLRSQGYFSSEVPIGLVYDPSDMNLFKLLFTEFFEFIDVTNEGTTSGLLCPWQVNVGKMYEVVATAHKGLWRYRIGDIVEIAGFDPNDGTPVVRFVERQNPLTRLAGIMLTESQITSAILAVQDRLGLVSEFTTVIDDTIYIGYLVEIQGDLDPKADEAPARLLAEFFRLNERFRSALDSKQLKPPTIRILKTGTFMEYRRWKLEKLKVPGQIKVPVVMWDNTAREWIFQRVERELGYGSVPSESKH</sequence>
<feature type="domain" description="GH3 C-terminal" evidence="2">
    <location>
        <begin position="248"/>
        <end position="341"/>
    </location>
</feature>